<organism evidence="13 14">
    <name type="scientific">Orenia marismortui</name>
    <dbReference type="NCBI Taxonomy" id="46469"/>
    <lineage>
        <taxon>Bacteria</taxon>
        <taxon>Bacillati</taxon>
        <taxon>Bacillota</taxon>
        <taxon>Clostridia</taxon>
        <taxon>Halanaerobiales</taxon>
        <taxon>Halobacteroidaceae</taxon>
        <taxon>Orenia</taxon>
    </lineage>
</organism>
<feature type="binding site" evidence="9">
    <location>
        <begin position="296"/>
        <end position="299"/>
    </location>
    <ligand>
        <name>GTP</name>
        <dbReference type="ChEBI" id="CHEBI:37565"/>
        <label>2</label>
    </ligand>
</feature>
<evidence type="ECO:0000259" key="12">
    <source>
        <dbReference type="PROSITE" id="PS51712"/>
    </source>
</evidence>
<dbReference type="InterPro" id="IPR005225">
    <property type="entry name" value="Small_GTP-bd"/>
</dbReference>
<dbReference type="NCBIfam" id="TIGR00231">
    <property type="entry name" value="small_GTP"/>
    <property type="match status" value="2"/>
</dbReference>
<dbReference type="FunFam" id="3.40.50.300:FF:000040">
    <property type="entry name" value="GTPase Der"/>
    <property type="match status" value="1"/>
</dbReference>
<dbReference type="PANTHER" id="PTHR43834">
    <property type="entry name" value="GTPASE DER"/>
    <property type="match status" value="1"/>
</dbReference>
<dbReference type="STRING" id="926561.GCA_000379025_00326"/>
<keyword evidence="4 11" id="KW-0677">Repeat</keyword>
<keyword evidence="5 9" id="KW-0547">Nucleotide-binding</keyword>
<feature type="binding site" evidence="9">
    <location>
        <begin position="120"/>
        <end position="123"/>
    </location>
    <ligand>
        <name>GTP</name>
        <dbReference type="ChEBI" id="CHEBI:37565"/>
        <label>1</label>
    </ligand>
</feature>
<comment type="subunit">
    <text evidence="9">Associates with the 50S ribosomal subunit.</text>
</comment>
<feature type="domain" description="EngA-type G" evidence="12">
    <location>
        <begin position="4"/>
        <end position="169"/>
    </location>
</feature>
<evidence type="ECO:0000313" key="13">
    <source>
        <dbReference type="EMBL" id="TDX52896.1"/>
    </source>
</evidence>
<keyword evidence="14" id="KW-1185">Reference proteome</keyword>
<dbReference type="CDD" id="cd01895">
    <property type="entry name" value="EngA2"/>
    <property type="match status" value="1"/>
</dbReference>
<keyword evidence="3 9" id="KW-0690">Ribosome biogenesis</keyword>
<dbReference type="Proteomes" id="UP000295832">
    <property type="component" value="Unassembled WGS sequence"/>
</dbReference>
<dbReference type="PRINTS" id="PR00326">
    <property type="entry name" value="GTP1OBG"/>
</dbReference>
<dbReference type="Pfam" id="PF01926">
    <property type="entry name" value="MMR_HSR1"/>
    <property type="match status" value="2"/>
</dbReference>
<dbReference type="RefSeq" id="WP_134115085.1">
    <property type="nucleotide sequence ID" value="NZ_SOEG01000004.1"/>
</dbReference>
<dbReference type="EMBL" id="SOEG01000004">
    <property type="protein sequence ID" value="TDX52896.1"/>
    <property type="molecule type" value="Genomic_DNA"/>
</dbReference>
<protein>
    <recommendedName>
        <fullName evidence="2 9">GTPase Der</fullName>
    </recommendedName>
    <alternativeName>
        <fullName evidence="7 9">GTP-binding protein EngA</fullName>
    </alternativeName>
</protein>
<evidence type="ECO:0000256" key="11">
    <source>
        <dbReference type="RuleBase" id="RU004481"/>
    </source>
</evidence>
<dbReference type="PANTHER" id="PTHR43834:SF6">
    <property type="entry name" value="GTPASE DER"/>
    <property type="match status" value="1"/>
</dbReference>
<dbReference type="GO" id="GO:0043022">
    <property type="term" value="F:ribosome binding"/>
    <property type="evidence" value="ECO:0007669"/>
    <property type="project" value="TreeGrafter"/>
</dbReference>
<dbReference type="FunFam" id="3.40.50.300:FF:000057">
    <property type="entry name" value="GTPase Der"/>
    <property type="match status" value="1"/>
</dbReference>
<comment type="caution">
    <text evidence="13">The sequence shown here is derived from an EMBL/GenBank/DDBJ whole genome shotgun (WGS) entry which is preliminary data.</text>
</comment>
<sequence length="438" mass="49674">MIKPIVAIVGRPNVGKSTLFNRIVGERISIVEDKPSITRDRIYGDAEWLGRPFILVDTGGIELDTENTIKEQMRYQAEIAIDEAEVILFVVDVRTGLTNMDRDVANFLRQSNKPVILAVNKAENYKQAEMDKYDFYELGFGEPYLISAQHGQQTGDLLDQVIDHFPDLEEDPYDDQTTKISVIGRPNVGKSSLVNMILGEERVIVSDIAGTTRDAIDTPFTHQDNNYVIIDTAGMRRKGKIGRGVEKYSVIRSLRAVDRSDVVLMVIDASEGITDQDKKIAGYAHEEGKGIIIVVNKWDLVEKNNNTMNHYIEEIRYQAGFLNYAPVTFVSALTGQRVLEVLDIVDYVSEQHSRRVKTNLLNSVIEDAVAMFQPPSDKHGKRLKIFYVTQPKVNPPLFVLFVNDAKLMHFSYKRYLENQIRKAFGFEGSPIKLITRER</sequence>
<dbReference type="GO" id="GO:0005525">
    <property type="term" value="F:GTP binding"/>
    <property type="evidence" value="ECO:0007669"/>
    <property type="project" value="UniProtKB-UniRule"/>
</dbReference>
<dbReference type="InterPro" id="IPR032859">
    <property type="entry name" value="KH_dom-like"/>
</dbReference>
<dbReference type="AlphaFoldDB" id="A0A4R8H618"/>
<dbReference type="InterPro" id="IPR015946">
    <property type="entry name" value="KH_dom-like_a/b"/>
</dbReference>
<evidence type="ECO:0000256" key="10">
    <source>
        <dbReference type="PROSITE-ProRule" id="PRU01049"/>
    </source>
</evidence>
<evidence type="ECO:0000256" key="1">
    <source>
        <dbReference type="ARBA" id="ARBA00008279"/>
    </source>
</evidence>
<evidence type="ECO:0000256" key="9">
    <source>
        <dbReference type="HAMAP-Rule" id="MF_00195"/>
    </source>
</evidence>
<name>A0A4R8H618_9FIRM</name>
<evidence type="ECO:0000256" key="5">
    <source>
        <dbReference type="ARBA" id="ARBA00022741"/>
    </source>
</evidence>
<feature type="binding site" evidence="9">
    <location>
        <begin position="10"/>
        <end position="17"/>
    </location>
    <ligand>
        <name>GTP</name>
        <dbReference type="ChEBI" id="CHEBI:37565"/>
        <label>1</label>
    </ligand>
</feature>
<dbReference type="NCBIfam" id="TIGR03594">
    <property type="entry name" value="GTPase_EngA"/>
    <property type="match status" value="1"/>
</dbReference>
<keyword evidence="6 9" id="KW-0342">GTP-binding</keyword>
<dbReference type="GO" id="GO:0042254">
    <property type="term" value="P:ribosome biogenesis"/>
    <property type="evidence" value="ECO:0007669"/>
    <property type="project" value="UniProtKB-KW"/>
</dbReference>
<dbReference type="InterPro" id="IPR006073">
    <property type="entry name" value="GTP-bd"/>
</dbReference>
<dbReference type="PROSITE" id="PS51712">
    <property type="entry name" value="G_ENGA"/>
    <property type="match status" value="2"/>
</dbReference>
<gene>
    <name evidence="9" type="primary">der</name>
    <name evidence="13" type="ORF">C7959_10421</name>
</gene>
<evidence type="ECO:0000256" key="8">
    <source>
        <dbReference type="ARBA" id="ARBA00053470"/>
    </source>
</evidence>
<dbReference type="Pfam" id="PF14714">
    <property type="entry name" value="KH_dom-like"/>
    <property type="match status" value="1"/>
</dbReference>
<evidence type="ECO:0000256" key="6">
    <source>
        <dbReference type="ARBA" id="ARBA00023134"/>
    </source>
</evidence>
<proteinExistence type="inferred from homology"/>
<dbReference type="HAMAP" id="MF_00195">
    <property type="entry name" value="GTPase_Der"/>
    <property type="match status" value="1"/>
</dbReference>
<feature type="binding site" evidence="9">
    <location>
        <begin position="57"/>
        <end position="61"/>
    </location>
    <ligand>
        <name>GTP</name>
        <dbReference type="ChEBI" id="CHEBI:37565"/>
        <label>1</label>
    </ligand>
</feature>
<dbReference type="FunFam" id="3.30.300.20:FF:000004">
    <property type="entry name" value="GTPase Der"/>
    <property type="match status" value="1"/>
</dbReference>
<dbReference type="Gene3D" id="3.30.300.20">
    <property type="match status" value="1"/>
</dbReference>
<evidence type="ECO:0000256" key="4">
    <source>
        <dbReference type="ARBA" id="ARBA00022737"/>
    </source>
</evidence>
<comment type="similarity">
    <text evidence="1 9 10 11">Belongs to the TRAFAC class TrmE-Era-EngA-EngB-Septin-like GTPase superfamily. EngA (Der) GTPase family.</text>
</comment>
<dbReference type="InterPro" id="IPR027417">
    <property type="entry name" value="P-loop_NTPase"/>
</dbReference>
<reference evidence="13 14" key="1">
    <citation type="submission" date="2019-03" db="EMBL/GenBank/DDBJ databases">
        <title>Subsurface microbial communities from deep shales in Ohio and West Virginia, USA.</title>
        <authorList>
            <person name="Wrighton K."/>
        </authorList>
    </citation>
    <scope>NUCLEOTIDE SEQUENCE [LARGE SCALE GENOMIC DNA]</scope>
    <source>
        <strain evidence="13 14">MSL 6dP</strain>
    </source>
</reference>
<evidence type="ECO:0000313" key="14">
    <source>
        <dbReference type="Proteomes" id="UP000295832"/>
    </source>
</evidence>
<dbReference type="SUPFAM" id="SSF52540">
    <property type="entry name" value="P-loop containing nucleoside triphosphate hydrolases"/>
    <property type="match status" value="2"/>
</dbReference>
<dbReference type="InterPro" id="IPR016484">
    <property type="entry name" value="GTPase_Der"/>
</dbReference>
<feature type="domain" description="EngA-type G" evidence="12">
    <location>
        <begin position="178"/>
        <end position="353"/>
    </location>
</feature>
<evidence type="ECO:0000256" key="3">
    <source>
        <dbReference type="ARBA" id="ARBA00022517"/>
    </source>
</evidence>
<evidence type="ECO:0000256" key="7">
    <source>
        <dbReference type="ARBA" id="ARBA00032345"/>
    </source>
</evidence>
<feature type="binding site" evidence="9">
    <location>
        <begin position="231"/>
        <end position="235"/>
    </location>
    <ligand>
        <name>GTP</name>
        <dbReference type="ChEBI" id="CHEBI:37565"/>
        <label>2</label>
    </ligand>
</feature>
<accession>A0A4R8H618</accession>
<dbReference type="InterPro" id="IPR031166">
    <property type="entry name" value="G_ENGA"/>
</dbReference>
<dbReference type="PIRSF" id="PIRSF006485">
    <property type="entry name" value="GTP-binding_EngA"/>
    <property type="match status" value="1"/>
</dbReference>
<dbReference type="Gene3D" id="3.40.50.300">
    <property type="entry name" value="P-loop containing nucleotide triphosphate hydrolases"/>
    <property type="match status" value="2"/>
</dbReference>
<dbReference type="CDD" id="cd01894">
    <property type="entry name" value="EngA1"/>
    <property type="match status" value="1"/>
</dbReference>
<evidence type="ECO:0000256" key="2">
    <source>
        <dbReference type="ARBA" id="ARBA00020953"/>
    </source>
</evidence>
<feature type="binding site" evidence="9">
    <location>
        <begin position="184"/>
        <end position="191"/>
    </location>
    <ligand>
        <name>GTP</name>
        <dbReference type="ChEBI" id="CHEBI:37565"/>
        <label>2</label>
    </ligand>
</feature>
<comment type="function">
    <text evidence="8 9 11">GTPase that plays an essential role in the late steps of ribosome biogenesis.</text>
</comment>